<dbReference type="Pfam" id="PF03081">
    <property type="entry name" value="Exo70_C"/>
    <property type="match status" value="1"/>
</dbReference>
<evidence type="ECO:0000256" key="3">
    <source>
        <dbReference type="RuleBase" id="RU365026"/>
    </source>
</evidence>
<proteinExistence type="inferred from homology"/>
<evidence type="ECO:0000256" key="2">
    <source>
        <dbReference type="ARBA" id="ARBA00022448"/>
    </source>
</evidence>
<evidence type="ECO:0000256" key="1">
    <source>
        <dbReference type="ARBA" id="ARBA00006756"/>
    </source>
</evidence>
<sequence>MAITTGRITMAALLSLSEIPDFTNNLSLTKTISDSTTQETIQNARILMAKWDPTQKFTSIFHENRPQAQKFITCVEELRTAMHFLIAHRPYSHHLAAANNLTKVAMLRLEKEFFYILSANRDCLSPESLSDGSSRLLRRSLPFSNSEEDENEDADSLLLDRATADLKMIAETMITSGYTKECGNIYRVTRKSIVDEEVYRLGIRTYNPSQIMRLDHKSLQRHVDKWILAAKIAVKSIFRGEKLLCDRVFAVSDTMNQTCIAHTTMEAAMNLLRFPELVSKTKPSPEKIVLLMNLFDTVSDLWPEIESIFAYESLSPIKSQALASIQKLTESTQAILAEFVSSIQKNASKTPPAGGGIHPLTYKVMDYVALLAERAGTLSDILADDSAAQSPFPESYFDSASPISNSGVASRLAWIILVLLCKLDIKAELYKDIGLSYLFLANNLQFVVDRVGATSLRFLLGEDWLSKQEKKVKLYAGNYESVAWAKVMAALPAAAGAESSPAAIKEHFRSFNAVFQAAYKKQCAWSVPDPKLRDEIKMSIARKVVPAYRRFYESCYVAIVNEERNLEVLVRFSPDNLGNYLSDLFHMTVEISEDSSPPASLLLSSHYKLKLARCL</sequence>
<dbReference type="InterPro" id="IPR004140">
    <property type="entry name" value="Exo70"/>
</dbReference>
<keyword evidence="2 3" id="KW-0813">Transport</keyword>
<reference evidence="5 6" key="1">
    <citation type="submission" date="2024-06" db="EMBL/GenBank/DDBJ databases">
        <title>A chromosome level genome sequence of Diviner's sage (Salvia divinorum).</title>
        <authorList>
            <person name="Ford S.A."/>
            <person name="Ro D.-K."/>
            <person name="Ness R.W."/>
            <person name="Phillips M.A."/>
        </authorList>
    </citation>
    <scope>NUCLEOTIDE SEQUENCE [LARGE SCALE GENOMIC DNA]</scope>
    <source>
        <strain evidence="5">SAF-2024a</strain>
        <tissue evidence="5">Leaf</tissue>
    </source>
</reference>
<dbReference type="Proteomes" id="UP001567538">
    <property type="component" value="Unassembled WGS sequence"/>
</dbReference>
<accession>A0ABD1HW08</accession>
<protein>
    <recommendedName>
        <fullName evidence="3">Exocyst subunit Exo70 family protein</fullName>
    </recommendedName>
</protein>
<dbReference type="Pfam" id="PF20669">
    <property type="entry name" value="Exo70_N"/>
    <property type="match status" value="1"/>
</dbReference>
<dbReference type="InterPro" id="IPR016159">
    <property type="entry name" value="Cullin_repeat-like_dom_sf"/>
</dbReference>
<dbReference type="EMBL" id="JBEAFC010000004">
    <property type="protein sequence ID" value="KAL1559418.1"/>
    <property type="molecule type" value="Genomic_DNA"/>
</dbReference>
<keyword evidence="3" id="KW-0653">Protein transport</keyword>
<dbReference type="PANTHER" id="PTHR12542:SF26">
    <property type="entry name" value="EXOCYST SUBUNIT EXO70 FAMILY PROTEIN"/>
    <property type="match status" value="1"/>
</dbReference>
<dbReference type="GO" id="GO:0006887">
    <property type="term" value="P:exocytosis"/>
    <property type="evidence" value="ECO:0007669"/>
    <property type="project" value="UniProtKB-KW"/>
</dbReference>
<feature type="domain" description="Exocyst complex subunit Exo70 C-terminal" evidence="4">
    <location>
        <begin position="225"/>
        <end position="583"/>
    </location>
</feature>
<evidence type="ECO:0000259" key="4">
    <source>
        <dbReference type="Pfam" id="PF03081"/>
    </source>
</evidence>
<dbReference type="Gene3D" id="1.20.1280.170">
    <property type="entry name" value="Exocyst complex component Exo70"/>
    <property type="match status" value="1"/>
</dbReference>
<evidence type="ECO:0000313" key="6">
    <source>
        <dbReference type="Proteomes" id="UP001567538"/>
    </source>
</evidence>
<keyword evidence="3" id="KW-0268">Exocytosis</keyword>
<dbReference type="PANTHER" id="PTHR12542">
    <property type="entry name" value="EXOCYST COMPLEX PROTEIN EXO70"/>
    <property type="match status" value="1"/>
</dbReference>
<comment type="caution">
    <text evidence="5">The sequence shown here is derived from an EMBL/GenBank/DDBJ whole genome shotgun (WGS) entry which is preliminary data.</text>
</comment>
<name>A0ABD1HW08_SALDI</name>
<organism evidence="5 6">
    <name type="scientific">Salvia divinorum</name>
    <name type="common">Maria pastora</name>
    <name type="synonym">Diviner's sage</name>
    <dbReference type="NCBI Taxonomy" id="28513"/>
    <lineage>
        <taxon>Eukaryota</taxon>
        <taxon>Viridiplantae</taxon>
        <taxon>Streptophyta</taxon>
        <taxon>Embryophyta</taxon>
        <taxon>Tracheophyta</taxon>
        <taxon>Spermatophyta</taxon>
        <taxon>Magnoliopsida</taxon>
        <taxon>eudicotyledons</taxon>
        <taxon>Gunneridae</taxon>
        <taxon>Pentapetalae</taxon>
        <taxon>asterids</taxon>
        <taxon>lamiids</taxon>
        <taxon>Lamiales</taxon>
        <taxon>Lamiaceae</taxon>
        <taxon>Nepetoideae</taxon>
        <taxon>Mentheae</taxon>
        <taxon>Salviinae</taxon>
        <taxon>Salvia</taxon>
        <taxon>Salvia subgen. Calosphace</taxon>
    </lineage>
</organism>
<dbReference type="InterPro" id="IPR046364">
    <property type="entry name" value="Exo70_C"/>
</dbReference>
<dbReference type="AlphaFoldDB" id="A0ABD1HW08"/>
<keyword evidence="6" id="KW-1185">Reference proteome</keyword>
<gene>
    <name evidence="5" type="ORF">AAHA92_09763</name>
</gene>
<dbReference type="SUPFAM" id="SSF74788">
    <property type="entry name" value="Cullin repeat-like"/>
    <property type="match status" value="1"/>
</dbReference>
<comment type="similarity">
    <text evidence="1 3">Belongs to the EXO70 family.</text>
</comment>
<evidence type="ECO:0000313" key="5">
    <source>
        <dbReference type="EMBL" id="KAL1559418.1"/>
    </source>
</evidence>
<dbReference type="GO" id="GO:0015031">
    <property type="term" value="P:protein transport"/>
    <property type="evidence" value="ECO:0007669"/>
    <property type="project" value="UniProtKB-KW"/>
</dbReference>
<comment type="function">
    <text evidence="3">Component of the exocyst complex.</text>
</comment>